<dbReference type="EC" id="2.4.2.9" evidence="4"/>
<keyword evidence="7" id="KW-1185">Reference proteome</keyword>
<keyword evidence="4 6" id="KW-0328">Glycosyltransferase</keyword>
<dbReference type="FunFam" id="3.40.50.2020:FF:000020">
    <property type="entry name" value="Bifunctional protein PyrR"/>
    <property type="match status" value="1"/>
</dbReference>
<organism evidence="6 7">
    <name type="scientific">Desulfotalea psychrophila (strain LSv54 / DSM 12343)</name>
    <dbReference type="NCBI Taxonomy" id="177439"/>
    <lineage>
        <taxon>Bacteria</taxon>
        <taxon>Pseudomonadati</taxon>
        <taxon>Thermodesulfobacteriota</taxon>
        <taxon>Desulfobulbia</taxon>
        <taxon>Desulfobulbales</taxon>
        <taxon>Desulfocapsaceae</taxon>
        <taxon>Desulfotalea</taxon>
    </lineage>
</organism>
<dbReference type="Gene3D" id="3.40.50.2020">
    <property type="match status" value="1"/>
</dbReference>
<feature type="short sequence motif" description="PRPP-binding" evidence="4">
    <location>
        <begin position="100"/>
        <end position="112"/>
    </location>
</feature>
<dbReference type="PANTHER" id="PTHR11608:SF0">
    <property type="entry name" value="BIFUNCTIONAL PROTEIN PYRR"/>
    <property type="match status" value="1"/>
</dbReference>
<dbReference type="GO" id="GO:0006355">
    <property type="term" value="P:regulation of DNA-templated transcription"/>
    <property type="evidence" value="ECO:0007669"/>
    <property type="project" value="UniProtKB-UniRule"/>
</dbReference>
<dbReference type="HOGENOM" id="CLU_094234_2_1_7"/>
<dbReference type="eggNOG" id="COG2065">
    <property type="taxonomic scope" value="Bacteria"/>
</dbReference>
<dbReference type="RefSeq" id="WP_011188857.1">
    <property type="nucleotide sequence ID" value="NC_006138.1"/>
</dbReference>
<dbReference type="CDD" id="cd06223">
    <property type="entry name" value="PRTases_typeI"/>
    <property type="match status" value="1"/>
</dbReference>
<dbReference type="Pfam" id="PF00156">
    <property type="entry name" value="Pribosyltran"/>
    <property type="match status" value="1"/>
</dbReference>
<evidence type="ECO:0000256" key="4">
    <source>
        <dbReference type="HAMAP-Rule" id="MF_01219"/>
    </source>
</evidence>
<evidence type="ECO:0000313" key="6">
    <source>
        <dbReference type="EMBL" id="CAG36345.1"/>
    </source>
</evidence>
<evidence type="ECO:0000313" key="7">
    <source>
        <dbReference type="Proteomes" id="UP000000602"/>
    </source>
</evidence>
<name>Q6AMT0_DESPS</name>
<dbReference type="HAMAP" id="MF_01219">
    <property type="entry name" value="PyrR"/>
    <property type="match status" value="1"/>
</dbReference>
<dbReference type="SUPFAM" id="SSF53271">
    <property type="entry name" value="PRTase-like"/>
    <property type="match status" value="1"/>
</dbReference>
<dbReference type="STRING" id="177439.DP1616"/>
<comment type="catalytic activity">
    <reaction evidence="4">
        <text>UMP + diphosphate = 5-phospho-alpha-D-ribose 1-diphosphate + uracil</text>
        <dbReference type="Rhea" id="RHEA:13017"/>
        <dbReference type="ChEBI" id="CHEBI:17568"/>
        <dbReference type="ChEBI" id="CHEBI:33019"/>
        <dbReference type="ChEBI" id="CHEBI:57865"/>
        <dbReference type="ChEBI" id="CHEBI:58017"/>
        <dbReference type="EC" id="2.4.2.9"/>
    </reaction>
</comment>
<sequence>MREQKRILMQAQDIDMALERISLQILEKNKNREHLAVIGIHTCGVHLGRRIHALLSEKLGRKIPFGSLDINLYRDDWSLVSQNPVVKTTNLPFEVDGTTIILVDDVIFSGRTVRAGMDAIFDYGRPASLQLATLIDRGERELPISPDYVGMATEILPQERIEVVVDGENNCIEVVVES</sequence>
<evidence type="ECO:0000259" key="5">
    <source>
        <dbReference type="Pfam" id="PF00156"/>
    </source>
</evidence>
<comment type="similarity">
    <text evidence="1 4">Belongs to the purine/pyrimidine phosphoribosyltransferase family. PyrR subfamily.</text>
</comment>
<dbReference type="InterPro" id="IPR023050">
    <property type="entry name" value="PyrR"/>
</dbReference>
<dbReference type="GO" id="GO:0004845">
    <property type="term" value="F:uracil phosphoribosyltransferase activity"/>
    <property type="evidence" value="ECO:0007669"/>
    <property type="project" value="UniProtKB-UniRule"/>
</dbReference>
<keyword evidence="2 4" id="KW-0805">Transcription regulation</keyword>
<keyword evidence="3 4" id="KW-0804">Transcription</keyword>
<dbReference type="InterPro" id="IPR029057">
    <property type="entry name" value="PRTase-like"/>
</dbReference>
<evidence type="ECO:0000256" key="2">
    <source>
        <dbReference type="ARBA" id="ARBA00023015"/>
    </source>
</evidence>
<keyword evidence="4 6" id="KW-0808">Transferase</keyword>
<dbReference type="AlphaFoldDB" id="Q6AMT0"/>
<dbReference type="KEGG" id="dps:DP1616"/>
<comment type="function">
    <text evidence="4">Also displays a weak uracil phosphoribosyltransferase activity which is not physiologically significant.</text>
</comment>
<evidence type="ECO:0000256" key="1">
    <source>
        <dbReference type="ARBA" id="ARBA00005565"/>
    </source>
</evidence>
<protein>
    <recommendedName>
        <fullName evidence="4">Bifunctional protein PyrR</fullName>
    </recommendedName>
    <domain>
        <recommendedName>
            <fullName evidence="4">Pyrimidine operon regulatory protein</fullName>
        </recommendedName>
    </domain>
    <domain>
        <recommendedName>
            <fullName evidence="4">Uracil phosphoribosyltransferase</fullName>
            <shortName evidence="4">UPRTase</shortName>
            <ecNumber evidence="4">2.4.2.9</ecNumber>
        </recommendedName>
    </domain>
</protein>
<dbReference type="OrthoDB" id="9802227at2"/>
<dbReference type="InterPro" id="IPR050137">
    <property type="entry name" value="PyrR_bifunctional"/>
</dbReference>
<evidence type="ECO:0000256" key="3">
    <source>
        <dbReference type="ARBA" id="ARBA00023163"/>
    </source>
</evidence>
<reference evidence="7" key="1">
    <citation type="journal article" date="2004" name="Environ. Microbiol.">
        <title>The genome of Desulfotalea psychrophila, a sulfate-reducing bacterium from permanently cold Arctic sediments.</title>
        <authorList>
            <person name="Rabus R."/>
            <person name="Ruepp A."/>
            <person name="Frickey T."/>
            <person name="Rattei T."/>
            <person name="Fartmann B."/>
            <person name="Stark M."/>
            <person name="Bauer M."/>
            <person name="Zibat A."/>
            <person name="Lombardot T."/>
            <person name="Becker I."/>
            <person name="Amann J."/>
            <person name="Gellner K."/>
            <person name="Teeling H."/>
            <person name="Leuschner W.D."/>
            <person name="Gloeckner F.-O."/>
            <person name="Lupas A.N."/>
            <person name="Amann R."/>
            <person name="Klenk H.-P."/>
        </authorList>
    </citation>
    <scope>NUCLEOTIDE SEQUENCE [LARGE SCALE GENOMIC DNA]</scope>
    <source>
        <strain evidence="7">DSM 12343 / LSv54</strain>
    </source>
</reference>
<dbReference type="NCBIfam" id="NF003545">
    <property type="entry name" value="PRK05205.1-1"/>
    <property type="match status" value="1"/>
</dbReference>
<accession>Q6AMT0</accession>
<comment type="function">
    <text evidence="4">Regulates the transcription of the pyrimidine nucleotide (pyr) operon in response to exogenous pyrimidines.</text>
</comment>
<dbReference type="Proteomes" id="UP000000602">
    <property type="component" value="Chromosome"/>
</dbReference>
<dbReference type="EMBL" id="CR522870">
    <property type="protein sequence ID" value="CAG36345.1"/>
    <property type="molecule type" value="Genomic_DNA"/>
</dbReference>
<gene>
    <name evidence="4" type="primary">pyrR</name>
    <name evidence="6" type="ordered locus">DP1616</name>
</gene>
<proteinExistence type="inferred from homology"/>
<dbReference type="InterPro" id="IPR000836">
    <property type="entry name" value="PRTase_dom"/>
</dbReference>
<feature type="domain" description="Phosphoribosyltransferase" evidence="5">
    <location>
        <begin position="10"/>
        <end position="155"/>
    </location>
</feature>
<dbReference type="NCBIfam" id="NF003549">
    <property type="entry name" value="PRK05205.1-5"/>
    <property type="match status" value="1"/>
</dbReference>
<dbReference type="PANTHER" id="PTHR11608">
    <property type="entry name" value="BIFUNCTIONAL PROTEIN PYRR"/>
    <property type="match status" value="1"/>
</dbReference>